<proteinExistence type="predicted"/>
<accession>A0A1A5YR05</accession>
<keyword evidence="3" id="KW-1185">Reference proteome</keyword>
<comment type="caution">
    <text evidence="2">The sequence shown here is derived from an EMBL/GenBank/DDBJ whole genome shotgun (WGS) entry which is preliminary data.</text>
</comment>
<dbReference type="RefSeq" id="WP_068679978.1">
    <property type="nucleotide sequence ID" value="NZ_LYPA01000030.1"/>
</dbReference>
<evidence type="ECO:0000256" key="1">
    <source>
        <dbReference type="SAM" id="MobiDB-lite"/>
    </source>
</evidence>
<reference evidence="2 3" key="1">
    <citation type="submission" date="2016-05" db="EMBL/GenBank/DDBJ databases">
        <title>Paenibacillus oryzae. sp. nov., isolated from the rice root.</title>
        <authorList>
            <person name="Zhang J."/>
            <person name="Zhang X."/>
        </authorList>
    </citation>
    <scope>NUCLEOTIDE SEQUENCE [LARGE SCALE GENOMIC DNA]</scope>
    <source>
        <strain evidence="2 3">1DrF-4</strain>
    </source>
</reference>
<protein>
    <submittedName>
        <fullName evidence="2">Uncharacterized protein</fullName>
    </submittedName>
</protein>
<dbReference type="OrthoDB" id="2486901at2"/>
<sequence>MNKPFWMTALASVFLLALLIVPVLRTGTDQSIDAGDEKRTPTLESIENTSREQHRNPAQELQQAEVIPPSFTPVDVKPKTIAESITAADVDGGGFKLSFPADSYVNLLALERTGDSFVQLISYEDGSKGEGEMETIRYEALVVNPGEKEWRSIPLYERYGHEYSWNNLFRAIDDRHILFVRQTRTGDILQYDLVRLDVKSDKVETVAPGFWIRYQEPNVYVDDFLLADWQSDSGDKLLLSSFMGKMWLFDKFSDRVTSFSQTFPAYGDTGSKPLRSLSYPSPDLSRMVYQVVNGSQIEPSRHFQIVDLEKTDILAQISLEDSDIAGDGSVVWNGSGTAFFLEYASGNEPMGSVLENGQTVSAQGIALYDRNGREIRKLTVRPGSRERMNVFGWIGDDELLVEHHVPALQGENGWKKSKVVYKIHHVKTGQTTALATVLNGNDLKEPQLIRRHEGVAVGLSGFVLLDRSTKKIWDAGTEGRTWENEGEVYFQPYSGEATFLFRWNEETRELEWVSDMRNQYISAFAGDWLASWDDDGALQFRPTTLEPFDVKDDLPILPAAFSEELSNGEWWKGIGGHVTTISSLGEKRAGGKGKYGYIELLAKDGEQYMLDGGERSYYGTYETVYIGQDGKRRVLQPELRELSLVLESETASMGAFTMGEHDLFVLDTDQNRFNRGFRSGVRPIVAYAATKSGEAWPLEFQFALPGQIAAAERISIIGASPAITSQGNLLTEAVLGTARYELEWKLDPDNRALKLTAMRDRSAEYAALAEISGKLSSIMEQGLGLEDIALPEGRLHEELLREFFGDKAWSNPGFQYLRKDFAAQKEGGEPSRAFAWKPINPQFDGRGNISVTFSLNLFHAIGHAAHLEAYLKPVNREWQIYDFGTLETEKVDGWPGYNGFKLQDQLDVY</sequence>
<dbReference type="EMBL" id="LYPA01000030">
    <property type="protein sequence ID" value="OBR68003.1"/>
    <property type="molecule type" value="Genomic_DNA"/>
</dbReference>
<dbReference type="STRING" id="1844972.A7K91_18920"/>
<evidence type="ECO:0000313" key="3">
    <source>
        <dbReference type="Proteomes" id="UP000092024"/>
    </source>
</evidence>
<name>A0A1A5YR05_9BACL</name>
<evidence type="ECO:0000313" key="2">
    <source>
        <dbReference type="EMBL" id="OBR68003.1"/>
    </source>
</evidence>
<dbReference type="Proteomes" id="UP000092024">
    <property type="component" value="Unassembled WGS sequence"/>
</dbReference>
<gene>
    <name evidence="2" type="ORF">A7K91_18920</name>
</gene>
<organism evidence="2 3">
    <name type="scientific">Paenibacillus oryzae</name>
    <dbReference type="NCBI Taxonomy" id="1844972"/>
    <lineage>
        <taxon>Bacteria</taxon>
        <taxon>Bacillati</taxon>
        <taxon>Bacillota</taxon>
        <taxon>Bacilli</taxon>
        <taxon>Bacillales</taxon>
        <taxon>Paenibacillaceae</taxon>
        <taxon>Paenibacillus</taxon>
    </lineage>
</organism>
<dbReference type="AlphaFoldDB" id="A0A1A5YR05"/>
<feature type="region of interest" description="Disordered" evidence="1">
    <location>
        <begin position="30"/>
        <end position="62"/>
    </location>
</feature>